<dbReference type="RefSeq" id="WP_200260313.1">
    <property type="nucleotide sequence ID" value="NZ_NRSH01000126.1"/>
</dbReference>
<comment type="subunit">
    <text evidence="5">The Tol-Pal system is composed of five core proteins: the inner membrane proteins TolA, TolQ and TolR, the periplasmic protein TolB and the outer membrane protein Pal. They form a network linking the inner and outer membranes and the peptidoglycan layer.</text>
</comment>
<dbReference type="PANTHER" id="PTHR36842">
    <property type="entry name" value="PROTEIN TOLB HOMOLOG"/>
    <property type="match status" value="1"/>
</dbReference>
<dbReference type="Gene3D" id="3.40.50.10070">
    <property type="entry name" value="TolB, N-terminal domain"/>
    <property type="match status" value="1"/>
</dbReference>
<evidence type="ECO:0000313" key="8">
    <source>
        <dbReference type="Proteomes" id="UP000738126"/>
    </source>
</evidence>
<dbReference type="HAMAP" id="MF_00671">
    <property type="entry name" value="TolB"/>
    <property type="match status" value="1"/>
</dbReference>
<dbReference type="Pfam" id="PF04052">
    <property type="entry name" value="TolB_N"/>
    <property type="match status" value="1"/>
</dbReference>
<comment type="caution">
    <text evidence="7">The sequence shown here is derived from an EMBL/GenBank/DDBJ whole genome shotgun (WGS) entry which is preliminary data.</text>
</comment>
<dbReference type="SUPFAM" id="SSF52964">
    <property type="entry name" value="TolB, N-terminal domain"/>
    <property type="match status" value="1"/>
</dbReference>
<dbReference type="PANTHER" id="PTHR36842:SF1">
    <property type="entry name" value="PROTEIN TOLB"/>
    <property type="match status" value="1"/>
</dbReference>
<organism evidence="7 8">
    <name type="scientific">Halorhodospira neutriphila</name>
    <dbReference type="NCBI Taxonomy" id="168379"/>
    <lineage>
        <taxon>Bacteria</taxon>
        <taxon>Pseudomonadati</taxon>
        <taxon>Pseudomonadota</taxon>
        <taxon>Gammaproteobacteria</taxon>
        <taxon>Chromatiales</taxon>
        <taxon>Ectothiorhodospiraceae</taxon>
        <taxon>Halorhodospira</taxon>
    </lineage>
</organism>
<sequence length="457" mass="49050" precursor="true">MSRPPRPTTAPPRSWRAKARPAALAAVLAGALLPGTPRAEDEVVIDIIGGMEAATPIAVVPFQTAGGASPETRIAPIIAADLARSGRFEVLPEADLIATPGRIEDVQFSTWRALGVDYLVVGGLRPGEEQDYRARFELLDAFRGERTDGRSYRVGEGSLRRLAHTLSDRIYKAITGDEGAFSSRIAYIAVSQQKADGGGSGDPPEQRYRLVVADADGHRGRTVLRASAPLLSPAWSPSRDRLAYVSFEGGGSQVFVQELATGERRRVASFKGINSAPAWSPDGERLAVTLSRDGAANIYLIDLDSGETRAITNHWAIDTEAAWAPDGETIYFTSDRGGKPQIYRTGVDGGEVERVTYEGAYNAHPTLSPSGERLAMVHRREGAYHIAVQDLERDAFRVLSDGPADESPSFAPNGDWVLYSAGGDGNAYLETASLIGDAVTPLEATQRPGAQVREPAW</sequence>
<comment type="subcellular location">
    <subcellularLocation>
        <location evidence="1 5">Periplasm</location>
    </subcellularLocation>
</comment>
<comment type="similarity">
    <text evidence="2 5">Belongs to the TolB family.</text>
</comment>
<dbReference type="Pfam" id="PF07676">
    <property type="entry name" value="PD40"/>
    <property type="match status" value="5"/>
</dbReference>
<evidence type="ECO:0000256" key="3">
    <source>
        <dbReference type="ARBA" id="ARBA00022729"/>
    </source>
</evidence>
<reference evidence="7 8" key="1">
    <citation type="journal article" date="2020" name="Microorganisms">
        <title>Osmotic Adaptation and Compatible Solute Biosynthesis of Phototrophic Bacteria as Revealed from Genome Analyses.</title>
        <authorList>
            <person name="Imhoff J.F."/>
            <person name="Rahn T."/>
            <person name="Kunzel S."/>
            <person name="Keller A."/>
            <person name="Neulinger S.C."/>
        </authorList>
    </citation>
    <scope>NUCLEOTIDE SEQUENCE [LARGE SCALE GENOMIC DNA]</scope>
    <source>
        <strain evidence="7 8">DSM 15116</strain>
    </source>
</reference>
<evidence type="ECO:0000313" key="7">
    <source>
        <dbReference type="EMBL" id="MBK1727305.1"/>
    </source>
</evidence>
<dbReference type="Proteomes" id="UP000738126">
    <property type="component" value="Unassembled WGS sequence"/>
</dbReference>
<protein>
    <recommendedName>
        <fullName evidence="5">Tol-Pal system protein TolB</fullName>
    </recommendedName>
</protein>
<gene>
    <name evidence="5 7" type="primary">tolB</name>
    <name evidence="7" type="ORF">CKO13_09810</name>
</gene>
<dbReference type="InterPro" id="IPR011659">
    <property type="entry name" value="WD40"/>
</dbReference>
<name>A0ABS1E6H9_9GAMM</name>
<feature type="chain" id="PRO_5044927823" description="Tol-Pal system protein TolB" evidence="5">
    <location>
        <begin position="40"/>
        <end position="457"/>
    </location>
</feature>
<keyword evidence="5" id="KW-0132">Cell division</keyword>
<feature type="signal peptide" evidence="5">
    <location>
        <begin position="1"/>
        <end position="39"/>
    </location>
</feature>
<evidence type="ECO:0000259" key="6">
    <source>
        <dbReference type="Pfam" id="PF04052"/>
    </source>
</evidence>
<keyword evidence="4 5" id="KW-0574">Periplasm</keyword>
<dbReference type="EMBL" id="NRSH01000126">
    <property type="protein sequence ID" value="MBK1727305.1"/>
    <property type="molecule type" value="Genomic_DNA"/>
</dbReference>
<keyword evidence="8" id="KW-1185">Reference proteome</keyword>
<evidence type="ECO:0000256" key="1">
    <source>
        <dbReference type="ARBA" id="ARBA00004418"/>
    </source>
</evidence>
<dbReference type="InterPro" id="IPR007195">
    <property type="entry name" value="TolB_N"/>
</dbReference>
<evidence type="ECO:0000256" key="2">
    <source>
        <dbReference type="ARBA" id="ARBA00009820"/>
    </source>
</evidence>
<dbReference type="InterPro" id="IPR011042">
    <property type="entry name" value="6-blade_b-propeller_TolB-like"/>
</dbReference>
<dbReference type="Gene3D" id="2.120.10.30">
    <property type="entry name" value="TolB, C-terminal domain"/>
    <property type="match status" value="1"/>
</dbReference>
<feature type="domain" description="TolB N-terminal" evidence="6">
    <location>
        <begin position="44"/>
        <end position="146"/>
    </location>
</feature>
<dbReference type="NCBIfam" id="TIGR02800">
    <property type="entry name" value="propeller_TolB"/>
    <property type="match status" value="1"/>
</dbReference>
<keyword evidence="5" id="KW-0131">Cell cycle</keyword>
<dbReference type="InterPro" id="IPR014167">
    <property type="entry name" value="Tol-Pal_TolB"/>
</dbReference>
<evidence type="ECO:0000256" key="4">
    <source>
        <dbReference type="ARBA" id="ARBA00022764"/>
    </source>
</evidence>
<dbReference type="SUPFAM" id="SSF69304">
    <property type="entry name" value="Tricorn protease N-terminal domain"/>
    <property type="match status" value="1"/>
</dbReference>
<keyword evidence="3 5" id="KW-0732">Signal</keyword>
<accession>A0ABS1E6H9</accession>
<proteinExistence type="inferred from homology"/>
<comment type="function">
    <text evidence="5">Part of the Tol-Pal system, which plays a role in outer membrane invagination during cell division and is important for maintaining outer membrane integrity.</text>
</comment>
<evidence type="ECO:0000256" key="5">
    <source>
        <dbReference type="HAMAP-Rule" id="MF_00671"/>
    </source>
</evidence>